<feature type="domain" description="Fibronectin type-III" evidence="3">
    <location>
        <begin position="982"/>
        <end position="1087"/>
    </location>
</feature>
<evidence type="ECO:0008006" key="6">
    <source>
        <dbReference type="Google" id="ProtNLM"/>
    </source>
</evidence>
<keyword evidence="1" id="KW-0732">Signal</keyword>
<comment type="caution">
    <text evidence="4">The sequence shown here is derived from an EMBL/GenBank/DDBJ whole genome shotgun (WGS) entry which is preliminary data.</text>
</comment>
<dbReference type="InterPro" id="IPR007110">
    <property type="entry name" value="Ig-like_dom"/>
</dbReference>
<evidence type="ECO:0000259" key="2">
    <source>
        <dbReference type="PROSITE" id="PS50835"/>
    </source>
</evidence>
<dbReference type="NCBIfam" id="NF038128">
    <property type="entry name" value="choice_anch_J"/>
    <property type="match status" value="1"/>
</dbReference>
<dbReference type="InterPro" id="IPR036116">
    <property type="entry name" value="FN3_sf"/>
</dbReference>
<dbReference type="Pfam" id="PF00041">
    <property type="entry name" value="fn3"/>
    <property type="match status" value="1"/>
</dbReference>
<evidence type="ECO:0000313" key="4">
    <source>
        <dbReference type="EMBL" id="MDR6968636.1"/>
    </source>
</evidence>
<evidence type="ECO:0000256" key="1">
    <source>
        <dbReference type="SAM" id="SignalP"/>
    </source>
</evidence>
<dbReference type="SUPFAM" id="SSF49265">
    <property type="entry name" value="Fibronectin type III"/>
    <property type="match status" value="3"/>
</dbReference>
<dbReference type="NCBIfam" id="NF038133">
    <property type="entry name" value="choice_anch_L"/>
    <property type="match status" value="1"/>
</dbReference>
<dbReference type="InterPro" id="IPR013783">
    <property type="entry name" value="Ig-like_fold"/>
</dbReference>
<dbReference type="SMART" id="SM00060">
    <property type="entry name" value="FN3"/>
    <property type="match status" value="6"/>
</dbReference>
<dbReference type="Pfam" id="PF23759">
    <property type="entry name" value="GBD_T9SS_assoc"/>
    <property type="match status" value="2"/>
</dbReference>
<feature type="non-terminal residue" evidence="4">
    <location>
        <position position="2163"/>
    </location>
</feature>
<keyword evidence="5" id="KW-1185">Reference proteome</keyword>
<evidence type="ECO:0000313" key="5">
    <source>
        <dbReference type="Proteomes" id="UP001255185"/>
    </source>
</evidence>
<feature type="chain" id="PRO_5046039222" description="T9SS type B sorting domain-containing protein" evidence="1">
    <location>
        <begin position="20"/>
        <end position="2163"/>
    </location>
</feature>
<protein>
    <recommendedName>
        <fullName evidence="6">T9SS type B sorting domain-containing protein</fullName>
    </recommendedName>
</protein>
<dbReference type="CDD" id="cd00063">
    <property type="entry name" value="FN3"/>
    <property type="match status" value="3"/>
</dbReference>
<dbReference type="InterPro" id="IPR003961">
    <property type="entry name" value="FN3_dom"/>
</dbReference>
<reference evidence="4 5" key="1">
    <citation type="submission" date="2023-07" db="EMBL/GenBank/DDBJ databases">
        <title>Sorghum-associated microbial communities from plants grown in Nebraska, USA.</title>
        <authorList>
            <person name="Schachtman D."/>
        </authorList>
    </citation>
    <scope>NUCLEOTIDE SEQUENCE [LARGE SCALE GENOMIC DNA]</scope>
    <source>
        <strain evidence="4 5">3773</strain>
    </source>
</reference>
<dbReference type="Gene3D" id="2.60.120.200">
    <property type="match status" value="1"/>
</dbReference>
<dbReference type="InterPro" id="IPR049804">
    <property type="entry name" value="Choice_anch_L"/>
</dbReference>
<dbReference type="PROSITE" id="PS50835">
    <property type="entry name" value="IG_LIKE"/>
    <property type="match status" value="1"/>
</dbReference>
<feature type="signal peptide" evidence="1">
    <location>
        <begin position="1"/>
        <end position="19"/>
    </location>
</feature>
<feature type="domain" description="Fibronectin type-III" evidence="3">
    <location>
        <begin position="202"/>
        <end position="296"/>
    </location>
</feature>
<feature type="domain" description="Fibronectin type-III" evidence="3">
    <location>
        <begin position="661"/>
        <end position="759"/>
    </location>
</feature>
<dbReference type="EMBL" id="JAVDVI010000012">
    <property type="protein sequence ID" value="MDR6968636.1"/>
    <property type="molecule type" value="Genomic_DNA"/>
</dbReference>
<dbReference type="Gene3D" id="2.60.40.10">
    <property type="entry name" value="Immunoglobulins"/>
    <property type="match status" value="4"/>
</dbReference>
<dbReference type="Proteomes" id="UP001255185">
    <property type="component" value="Unassembled WGS sequence"/>
</dbReference>
<evidence type="ECO:0000259" key="3">
    <source>
        <dbReference type="PROSITE" id="PS50853"/>
    </source>
</evidence>
<dbReference type="PROSITE" id="PS50853">
    <property type="entry name" value="FN3"/>
    <property type="match status" value="3"/>
</dbReference>
<name>A0ABU1TRZ0_9FLAO</name>
<organism evidence="4 5">
    <name type="scientific">Flavobacterium arsenatis</name>
    <dbReference type="NCBI Taxonomy" id="1484332"/>
    <lineage>
        <taxon>Bacteria</taxon>
        <taxon>Pseudomonadati</taxon>
        <taxon>Bacteroidota</taxon>
        <taxon>Flavobacteriia</taxon>
        <taxon>Flavobacteriales</taxon>
        <taxon>Flavobacteriaceae</taxon>
        <taxon>Flavobacterium</taxon>
    </lineage>
</organism>
<dbReference type="RefSeq" id="WP_310027247.1">
    <property type="nucleotide sequence ID" value="NZ_JAVDVI010000012.1"/>
</dbReference>
<gene>
    <name evidence="4" type="ORF">J2X31_002662</name>
</gene>
<sequence>MKKITFLLLTLLCCLIGFSQELPQNFDEITPYPSGLPTGWIRADNGVGTGQSWRLVNASAAIVNGTQSMFISNEEIGQGNTSRDYLITHLITVPENGQLRFQAHQTIQGNQGTIYEVRYSTNTDVASQGDISQYQLLKSWTEPEMNVVFDDFEEKIVDLTPLLATDQEIYIAFVRVHTQTTSGLGGDRWVIDDVNVTSTCFPPSALDATDIASQSANLTWAHQGSAINYQYALVPAEASQPEDDSPLVLDTSSGELNFIATGLTEDTGYKYWLRAECEENVFSEWTGPYFFNTYPFGTVCNDPITILTLPYETDANTGNFQNFITASQGTSCGATPANTNYLTGNDVIYRLEVPSDAPVGSMISITLTPGAARTSVFVYNECADIGVACMAGAASTSSTARVIDDFPVVAGEDYYIVISSGAPTQTFPYNLIIQYENCEKPTTLGFDQANATLEGGTATWTEVGTSTAWQIAVQDAGQPIPNAPGQYIEFLDNDGVAGMTLTGLDAAHLYQYWVRSECSPGVYSAWSGPFVFNTAICAVEDQCTYTFRMTDSANNGWNGARMQIRQNGIVLPIFPASTPPNTIGGTFPSGGGPVDVTVTMCDDVPFDIFWLTAGSQPQQCIISVINSFGQTIFTKPAGVGSAGTVIYNSVVECDVPRCDIAPTAVGTTFVTTIGATVNWTAPGTENVGYEIYYVPTGQPAPTALSTPMETGVNGPAAPFSHTIPNGLNADTTYDVYVRVVCSPFNSPWSAIHTFTTLPTCPKPINQSVTAGSITMNSAELLWAEGGVATEWEVLLLKAGPQAQAPAAPGVVPVLAAGDKYYPGLTGALSLTPTDLDPATIYYYYVRAICGGNDPSTWTGPIVFNTITCAETDKCLYRFKLTSTIGNSWSSARMQVRQNGIVVATLGASLVNNANGVQVFLCNDVPIDLYWNIAGTQPESIGVSIQNPFTDIVYTKLPGEGTPLTVLYSDDILGHCVPPTCPKPTDLLVTVGSVTQTTAELSWTAGGSEQQWEIYAVPTIGATPPVNYTPLNTGAAGYYLTDVGENPYTIEGLLPNTAYTYYVRAICSPTDISTWTILNPRTFITKPVNDECSAATLVPVNPTRVCAESVTGNTLGATLSAEAITCTGGKDDDVWYSFIATSTIHIITFSNVVSYVPATPVTLDHALYVGDECNNLTQLYCSDPDVSVANNLNIGTMYKIRVYTRETGTANNPRNATFTLCITTPDPITNDECATAIEVPVNNGVICNLFVSASVTGATASPQTSSCPGNEDDDVWFEFVANSTIQIISFTNIQGTATDLNSSLYKGDECGNMVFVACNNNDETVVNNLEIGATYKIRVWSVSNRLEDITFDLCVGRIPPPIVTSTTQYTVQELVQDILFDTDCATVSNITYSTGSNFGGPNGIGYFNKDASEFELFEGIVLSTGNANSAPGPNTSNLSESSDGWYNQGDAELEAIILEATGLPMISRNATRLEFDFVPLSDEISFDFIFASEEYGQFQCSYSDSFAFILTNTATGVKTNLAITEAGDPISVVTVRDSLFNPAGQTCPSMNPNQFGEYYGILPGGLNPLGAPVNFEGVTVKLTAFSEVEPGTTYHIKLVIADRSDGSYDSAVFIENFKIGDVDLGEDFLQANGNAPCEGDCVTIDSELDPADYTINWFLNGEIIPGETGPTLLVCEPGDYSIEAQFNTTTCFATDLVKVEFFTDLPAGTPSNLVDCNASGNGVFNLALNTPVILAPFAPGTHEILYFLTIEDAENNVLENAIPAEDLENFPGVNGQTIYVRVNYLGTPCFQIVNFQLIVQDLTPQFIVLGTKEFCPEGSTTVTVAPTNDSFDPSAVSYSWTFGTETLASTSSSLTINGEAGYGTYTVTVNNSGCTATQTFEITNANTTWFFDLTAPATLCPDETGTLSVNVTNNPSGFPVTYTYTLTDGSEVVSTNNSILIDTPGVYSVMVDIQGCISGPETVTVGDSVADWQITFEGEPYIICPSQAVTLSFTAINFDINSPNATYTWTSPSGTTGQGATFSATEVGTYNLQVDIFGCISPFDVTVGENTTAIEVDFEQGCDMGAYRLVAIPLNGSFDPLTATYTWSGPNSTSFENTAEPNAIVLKAPGVFTVTITTADGCAVTEPITVNNVGCQIQKGISPNNDEKNDNFDLSGYNVREISI</sequence>
<accession>A0ABU1TRZ0</accession>
<proteinExistence type="predicted"/>
<feature type="domain" description="Ig-like" evidence="2">
    <location>
        <begin position="1803"/>
        <end position="1882"/>
    </location>
</feature>
<dbReference type="InterPro" id="IPR056600">
    <property type="entry name" value="GBD_T9SS_assoc"/>
</dbReference>